<evidence type="ECO:0000256" key="1">
    <source>
        <dbReference type="SAM" id="MobiDB-lite"/>
    </source>
</evidence>
<organism evidence="2 3">
    <name type="scientific">Dorcoceras hygrometricum</name>
    <dbReference type="NCBI Taxonomy" id="472368"/>
    <lineage>
        <taxon>Eukaryota</taxon>
        <taxon>Viridiplantae</taxon>
        <taxon>Streptophyta</taxon>
        <taxon>Embryophyta</taxon>
        <taxon>Tracheophyta</taxon>
        <taxon>Spermatophyta</taxon>
        <taxon>Magnoliopsida</taxon>
        <taxon>eudicotyledons</taxon>
        <taxon>Gunneridae</taxon>
        <taxon>Pentapetalae</taxon>
        <taxon>asterids</taxon>
        <taxon>lamiids</taxon>
        <taxon>Lamiales</taxon>
        <taxon>Gesneriaceae</taxon>
        <taxon>Didymocarpoideae</taxon>
        <taxon>Trichosporeae</taxon>
        <taxon>Loxocarpinae</taxon>
        <taxon>Dorcoceras</taxon>
    </lineage>
</organism>
<keyword evidence="3" id="KW-1185">Reference proteome</keyword>
<name>A0A2Z7AF51_9LAMI</name>
<reference evidence="2 3" key="1">
    <citation type="journal article" date="2015" name="Proc. Natl. Acad. Sci. U.S.A.">
        <title>The resurrection genome of Boea hygrometrica: A blueprint for survival of dehydration.</title>
        <authorList>
            <person name="Xiao L."/>
            <person name="Yang G."/>
            <person name="Zhang L."/>
            <person name="Yang X."/>
            <person name="Zhao S."/>
            <person name="Ji Z."/>
            <person name="Zhou Q."/>
            <person name="Hu M."/>
            <person name="Wang Y."/>
            <person name="Chen M."/>
            <person name="Xu Y."/>
            <person name="Jin H."/>
            <person name="Xiao X."/>
            <person name="Hu G."/>
            <person name="Bao F."/>
            <person name="Hu Y."/>
            <person name="Wan P."/>
            <person name="Li L."/>
            <person name="Deng X."/>
            <person name="Kuang T."/>
            <person name="Xiang C."/>
            <person name="Zhu J.K."/>
            <person name="Oliver M.J."/>
            <person name="He Y."/>
        </authorList>
    </citation>
    <scope>NUCLEOTIDE SEQUENCE [LARGE SCALE GENOMIC DNA]</scope>
    <source>
        <strain evidence="3">cv. XS01</strain>
    </source>
</reference>
<sequence length="137" mass="15499">MDARVVALDSSFQDRSSYTSFVGFVLAGRGSRRKLPCVGCYHFGRWVLPFRYLVGFQIWLLGDRFCGNFSSELSFDDVMLYVGIEVADLVGDQLGMEQSWSLEAAQEQERTEQAQLQTKRGTDAEVAPEDQLDDKNK</sequence>
<feature type="compositionally biased region" description="Acidic residues" evidence="1">
    <location>
        <begin position="126"/>
        <end position="137"/>
    </location>
</feature>
<evidence type="ECO:0000313" key="2">
    <source>
        <dbReference type="EMBL" id="KZV17594.1"/>
    </source>
</evidence>
<evidence type="ECO:0000313" key="3">
    <source>
        <dbReference type="Proteomes" id="UP000250235"/>
    </source>
</evidence>
<dbReference type="EMBL" id="KV018128">
    <property type="protein sequence ID" value="KZV17594.1"/>
    <property type="molecule type" value="Genomic_DNA"/>
</dbReference>
<dbReference type="AlphaFoldDB" id="A0A2Z7AF51"/>
<feature type="region of interest" description="Disordered" evidence="1">
    <location>
        <begin position="104"/>
        <end position="137"/>
    </location>
</feature>
<gene>
    <name evidence="2" type="ORF">F511_37516</name>
</gene>
<dbReference type="Proteomes" id="UP000250235">
    <property type="component" value="Unassembled WGS sequence"/>
</dbReference>
<accession>A0A2Z7AF51</accession>
<protein>
    <submittedName>
        <fullName evidence="2">Putative carboxylesterase 16</fullName>
    </submittedName>
</protein>
<proteinExistence type="predicted"/>